<dbReference type="EMBL" id="DS113337">
    <property type="protein sequence ID" value="EAY10504.1"/>
    <property type="molecule type" value="Genomic_DNA"/>
</dbReference>
<dbReference type="InterPro" id="IPR051606">
    <property type="entry name" value="Polyketide_Oxido-like"/>
</dbReference>
<dbReference type="Proteomes" id="UP000001542">
    <property type="component" value="Unassembled WGS sequence"/>
</dbReference>
<evidence type="ECO:0000313" key="2">
    <source>
        <dbReference type="EMBL" id="EAY10504.1"/>
    </source>
</evidence>
<keyword evidence="3" id="KW-1185">Reference proteome</keyword>
<proteinExistence type="predicted"/>
<dbReference type="AlphaFoldDB" id="A2EA58"/>
<dbReference type="InParanoid" id="A2EA58"/>
<dbReference type="VEuPathDB" id="TrichDB:TVAGG3_0980660"/>
<protein>
    <recommendedName>
        <fullName evidence="1">NAD(P)-binding domain-containing protein</fullName>
    </recommendedName>
</protein>
<dbReference type="Pfam" id="PF13460">
    <property type="entry name" value="NAD_binding_10"/>
    <property type="match status" value="1"/>
</dbReference>
<dbReference type="PANTHER" id="PTHR43355">
    <property type="entry name" value="FLAVIN REDUCTASE (NADPH)"/>
    <property type="match status" value="1"/>
</dbReference>
<evidence type="ECO:0000313" key="3">
    <source>
        <dbReference type="Proteomes" id="UP000001542"/>
    </source>
</evidence>
<dbReference type="VEuPathDB" id="TrichDB:TVAG_484150"/>
<dbReference type="SUPFAM" id="SSF51735">
    <property type="entry name" value="NAD(P)-binding Rossmann-fold domains"/>
    <property type="match status" value="1"/>
</dbReference>
<dbReference type="PANTHER" id="PTHR43355:SF2">
    <property type="entry name" value="FLAVIN REDUCTASE (NADPH)"/>
    <property type="match status" value="1"/>
</dbReference>
<dbReference type="InterPro" id="IPR036291">
    <property type="entry name" value="NAD(P)-bd_dom_sf"/>
</dbReference>
<dbReference type="SMR" id="A2EA58"/>
<evidence type="ECO:0000259" key="1">
    <source>
        <dbReference type="Pfam" id="PF13460"/>
    </source>
</evidence>
<name>A2EA58_TRIV3</name>
<dbReference type="KEGG" id="tva:4768438"/>
<dbReference type="GO" id="GO:0004074">
    <property type="term" value="F:biliverdin reductase [NAD(P)H] activity"/>
    <property type="evidence" value="ECO:0000318"/>
    <property type="project" value="GO_Central"/>
</dbReference>
<accession>A2EA58</accession>
<feature type="domain" description="NAD(P)-binding" evidence="1">
    <location>
        <begin position="11"/>
        <end position="177"/>
    </location>
</feature>
<dbReference type="OrthoDB" id="419598at2759"/>
<dbReference type="GO" id="GO:0042602">
    <property type="term" value="F:riboflavin reductase (NADPH) activity"/>
    <property type="evidence" value="ECO:0000318"/>
    <property type="project" value="GO_Central"/>
</dbReference>
<gene>
    <name evidence="2" type="ORF">TVAG_484150</name>
</gene>
<sequence>MAVFNKILIIGASGSLGKVVTCTALSRHLDITLFVRHKNRLGNTGNAKIIVGDATNLSAVENAVKGMDVVYINLAGDLEKMGKIIVKAMKNQGVKRVVAISSIGIYDDPVPSILVPYRGLADIIESSGLDYTILRLNWFTSSNEIDYILTPKDQPERGTSVSRKSIADFIVKIFENPCDYVNENLNIAKPY</sequence>
<dbReference type="RefSeq" id="XP_001322727.1">
    <property type="nucleotide sequence ID" value="XM_001322692.1"/>
</dbReference>
<reference evidence="2" key="1">
    <citation type="submission" date="2006-10" db="EMBL/GenBank/DDBJ databases">
        <authorList>
            <person name="Amadeo P."/>
            <person name="Zhao Q."/>
            <person name="Wortman J."/>
            <person name="Fraser-Liggett C."/>
            <person name="Carlton J."/>
        </authorList>
    </citation>
    <scope>NUCLEOTIDE SEQUENCE</scope>
    <source>
        <strain evidence="2">G3</strain>
    </source>
</reference>
<organism evidence="2 3">
    <name type="scientific">Trichomonas vaginalis (strain ATCC PRA-98 / G3)</name>
    <dbReference type="NCBI Taxonomy" id="412133"/>
    <lineage>
        <taxon>Eukaryota</taxon>
        <taxon>Metamonada</taxon>
        <taxon>Parabasalia</taxon>
        <taxon>Trichomonadida</taxon>
        <taxon>Trichomonadidae</taxon>
        <taxon>Trichomonas</taxon>
    </lineage>
</organism>
<reference evidence="2" key="2">
    <citation type="journal article" date="2007" name="Science">
        <title>Draft genome sequence of the sexually transmitted pathogen Trichomonas vaginalis.</title>
        <authorList>
            <person name="Carlton J.M."/>
            <person name="Hirt R.P."/>
            <person name="Silva J.C."/>
            <person name="Delcher A.L."/>
            <person name="Schatz M."/>
            <person name="Zhao Q."/>
            <person name="Wortman J.R."/>
            <person name="Bidwell S.L."/>
            <person name="Alsmark U.C.M."/>
            <person name="Besteiro S."/>
            <person name="Sicheritz-Ponten T."/>
            <person name="Noel C.J."/>
            <person name="Dacks J.B."/>
            <person name="Foster P.G."/>
            <person name="Simillion C."/>
            <person name="Van de Peer Y."/>
            <person name="Miranda-Saavedra D."/>
            <person name="Barton G.J."/>
            <person name="Westrop G.D."/>
            <person name="Mueller S."/>
            <person name="Dessi D."/>
            <person name="Fiori P.L."/>
            <person name="Ren Q."/>
            <person name="Paulsen I."/>
            <person name="Zhang H."/>
            <person name="Bastida-Corcuera F.D."/>
            <person name="Simoes-Barbosa A."/>
            <person name="Brown M.T."/>
            <person name="Hayes R.D."/>
            <person name="Mukherjee M."/>
            <person name="Okumura C.Y."/>
            <person name="Schneider R."/>
            <person name="Smith A.J."/>
            <person name="Vanacova S."/>
            <person name="Villalvazo M."/>
            <person name="Haas B.J."/>
            <person name="Pertea M."/>
            <person name="Feldblyum T.V."/>
            <person name="Utterback T.R."/>
            <person name="Shu C.L."/>
            <person name="Osoegawa K."/>
            <person name="de Jong P.J."/>
            <person name="Hrdy I."/>
            <person name="Horvathova L."/>
            <person name="Zubacova Z."/>
            <person name="Dolezal P."/>
            <person name="Malik S.B."/>
            <person name="Logsdon J.M. Jr."/>
            <person name="Henze K."/>
            <person name="Gupta A."/>
            <person name="Wang C.C."/>
            <person name="Dunne R.L."/>
            <person name="Upcroft J.A."/>
            <person name="Upcroft P."/>
            <person name="White O."/>
            <person name="Salzberg S.L."/>
            <person name="Tang P."/>
            <person name="Chiu C.-H."/>
            <person name="Lee Y.-S."/>
            <person name="Embley T.M."/>
            <person name="Coombs G.H."/>
            <person name="Mottram J.C."/>
            <person name="Tachezy J."/>
            <person name="Fraser-Liggett C.M."/>
            <person name="Johnson P.J."/>
        </authorList>
    </citation>
    <scope>NUCLEOTIDE SEQUENCE [LARGE SCALE GENOMIC DNA]</scope>
    <source>
        <strain evidence="2">G3</strain>
    </source>
</reference>
<dbReference type="InterPro" id="IPR016040">
    <property type="entry name" value="NAD(P)-bd_dom"/>
</dbReference>
<dbReference type="Gene3D" id="3.40.50.720">
    <property type="entry name" value="NAD(P)-binding Rossmann-like Domain"/>
    <property type="match status" value="1"/>
</dbReference>